<keyword evidence="2" id="KW-0812">Transmembrane</keyword>
<organism evidence="3">
    <name type="scientific">Cyprinus carpio</name>
    <name type="common">Common carp</name>
    <dbReference type="NCBI Taxonomy" id="7962"/>
    <lineage>
        <taxon>Eukaryota</taxon>
        <taxon>Metazoa</taxon>
        <taxon>Chordata</taxon>
        <taxon>Craniata</taxon>
        <taxon>Vertebrata</taxon>
        <taxon>Euteleostomi</taxon>
        <taxon>Actinopterygii</taxon>
        <taxon>Neopterygii</taxon>
        <taxon>Teleostei</taxon>
        <taxon>Ostariophysi</taxon>
        <taxon>Cypriniformes</taxon>
        <taxon>Cyprinidae</taxon>
        <taxon>Cyprininae</taxon>
        <taxon>Cyprinus</taxon>
    </lineage>
</organism>
<evidence type="ECO:0000313" key="4">
    <source>
        <dbReference type="RefSeq" id="XP_042631661.1"/>
    </source>
</evidence>
<dbReference type="RefSeq" id="XP_042631661.1">
    <property type="nucleotide sequence ID" value="XM_042775727.1"/>
</dbReference>
<feature type="transmembrane region" description="Helical" evidence="2">
    <location>
        <begin position="6"/>
        <end position="26"/>
    </location>
</feature>
<dbReference type="InterPro" id="IPR057394">
    <property type="entry name" value="PIGBOS1"/>
</dbReference>
<evidence type="ECO:0000313" key="3">
    <source>
        <dbReference type="RefSeq" id="XP_018978590.2"/>
    </source>
</evidence>
<feature type="compositionally biased region" description="Basic and acidic residues" evidence="1">
    <location>
        <begin position="48"/>
        <end position="59"/>
    </location>
</feature>
<name>A0A9Q9VJ67_CYPCA</name>
<protein>
    <submittedName>
        <fullName evidence="3 4">Protein PIGBOS1</fullName>
    </submittedName>
</protein>
<dbReference type="RefSeq" id="XP_018978590.2">
    <property type="nucleotide sequence ID" value="XM_019123045.2"/>
</dbReference>
<accession>A0A9Q9VJ67</accession>
<dbReference type="AlphaFoldDB" id="A0A9Q9VJ67"/>
<dbReference type="Pfam" id="PF23670">
    <property type="entry name" value="PIGBOS1"/>
    <property type="match status" value="1"/>
</dbReference>
<dbReference type="GeneID" id="109110003"/>
<gene>
    <name evidence="3 4" type="primary">LOC109110003</name>
</gene>
<dbReference type="KEGG" id="ccar:109110003"/>
<evidence type="ECO:0000256" key="1">
    <source>
        <dbReference type="SAM" id="MobiDB-lite"/>
    </source>
</evidence>
<dbReference type="OrthoDB" id="9899861at2759"/>
<evidence type="ECO:0000256" key="2">
    <source>
        <dbReference type="SAM" id="Phobius"/>
    </source>
</evidence>
<dbReference type="Proteomes" id="UP001155660">
    <property type="component" value="Chromosome A18"/>
</dbReference>
<feature type="region of interest" description="Disordered" evidence="1">
    <location>
        <begin position="34"/>
        <end position="74"/>
    </location>
</feature>
<keyword evidence="2" id="KW-1133">Transmembrane helix</keyword>
<reference evidence="3 4" key="1">
    <citation type="submission" date="2025-04" db="UniProtKB">
        <authorList>
            <consortium name="RefSeq"/>
        </authorList>
    </citation>
    <scope>IDENTIFICATION</scope>
    <source>
        <tissue evidence="3 4">Muscle</tissue>
    </source>
</reference>
<proteinExistence type="predicted"/>
<keyword evidence="2" id="KW-0472">Membrane</keyword>
<sequence>MFGRLVPFHQIAFATLVGVVGGVYIYRPVFEAPRKPPAAPFNQYAPDQDLRPDPEEQRAETTQQAQQHASANKN</sequence>